<dbReference type="CDD" id="cd04301">
    <property type="entry name" value="NAT_SF"/>
    <property type="match status" value="1"/>
</dbReference>
<keyword evidence="3" id="KW-1185">Reference proteome</keyword>
<dbReference type="SUPFAM" id="SSF55729">
    <property type="entry name" value="Acyl-CoA N-acyltransferases (Nat)"/>
    <property type="match status" value="1"/>
</dbReference>
<dbReference type="BioCyc" id="SESP1179773:BN6_RS24110-MONOMER"/>
<organism evidence="2 3">
    <name type="scientific">Saccharothrix espanaensis (strain ATCC 51144 / DSM 44229 / JCM 9112 / NBRC 15066 / NRRL 15764)</name>
    <dbReference type="NCBI Taxonomy" id="1179773"/>
    <lineage>
        <taxon>Bacteria</taxon>
        <taxon>Bacillati</taxon>
        <taxon>Actinomycetota</taxon>
        <taxon>Actinomycetes</taxon>
        <taxon>Pseudonocardiales</taxon>
        <taxon>Pseudonocardiaceae</taxon>
        <taxon>Saccharothrix</taxon>
    </lineage>
</organism>
<name>K0JWM9_SACES</name>
<dbReference type="PATRIC" id="fig|1179773.3.peg.5004"/>
<dbReference type="InterPro" id="IPR016181">
    <property type="entry name" value="Acyl_CoA_acyltransferase"/>
</dbReference>
<protein>
    <recommendedName>
        <fullName evidence="1">N-acetyltransferase domain-containing protein</fullName>
    </recommendedName>
</protein>
<proteinExistence type="predicted"/>
<dbReference type="Pfam" id="PF00583">
    <property type="entry name" value="Acetyltransf_1"/>
    <property type="match status" value="1"/>
</dbReference>
<dbReference type="KEGG" id="sesp:BN6_49860"/>
<dbReference type="eggNOG" id="COG0454">
    <property type="taxonomic scope" value="Bacteria"/>
</dbReference>
<evidence type="ECO:0000313" key="2">
    <source>
        <dbReference type="EMBL" id="CCH32255.1"/>
    </source>
</evidence>
<dbReference type="Proteomes" id="UP000006281">
    <property type="component" value="Chromosome"/>
</dbReference>
<evidence type="ECO:0000313" key="3">
    <source>
        <dbReference type="Proteomes" id="UP000006281"/>
    </source>
</evidence>
<dbReference type="EMBL" id="HE804045">
    <property type="protein sequence ID" value="CCH32255.1"/>
    <property type="molecule type" value="Genomic_DNA"/>
</dbReference>
<reference evidence="2 3" key="1">
    <citation type="journal article" date="2012" name="BMC Genomics">
        <title>Complete genome sequence of Saccharothrix espanaensis DSM 44229T and comparison to the other completely sequenced Pseudonocardiaceae.</title>
        <authorList>
            <person name="Strobel T."/>
            <person name="Al-Dilaimi A."/>
            <person name="Blom J."/>
            <person name="Gessner A."/>
            <person name="Kalinowski J."/>
            <person name="Luzhetska M."/>
            <person name="Puhler A."/>
            <person name="Szczepanowski R."/>
            <person name="Bechthold A."/>
            <person name="Ruckert C."/>
        </authorList>
    </citation>
    <scope>NUCLEOTIDE SEQUENCE [LARGE SCALE GENOMIC DNA]</scope>
    <source>
        <strain evidence="3">ATCC 51144 / DSM 44229 / JCM 9112 / NBRC 15066 / NRRL 15764</strain>
    </source>
</reference>
<dbReference type="AlphaFoldDB" id="K0JWM9"/>
<dbReference type="InterPro" id="IPR000182">
    <property type="entry name" value="GNAT_dom"/>
</dbReference>
<dbReference type="HOGENOM" id="CLU_1524071_0_0_11"/>
<gene>
    <name evidence="2" type="ordered locus">BN6_49860</name>
</gene>
<dbReference type="GO" id="GO:0016747">
    <property type="term" value="F:acyltransferase activity, transferring groups other than amino-acyl groups"/>
    <property type="evidence" value="ECO:0007669"/>
    <property type="project" value="InterPro"/>
</dbReference>
<accession>K0JWM9</accession>
<feature type="domain" description="N-acetyltransferase" evidence="1">
    <location>
        <begin position="105"/>
        <end position="165"/>
    </location>
</feature>
<sequence length="176" mass="18966">MVPMGGDEPTEFEVVKAGRRAAHLALRGRIFSEVTRSRSCSVRNCGGSPCSISGWFELGSADRADLTGYYQVVVGCQEFDRPDEPRLTYENVIGRPATPFPGLGPAVHWVARGVDGLLGVAKVHFQEAENAHVAVAEVQVRPASRRRGVGTALLAAIASLCRSRGRRVAGRGREPR</sequence>
<dbReference type="Gene3D" id="3.40.630.30">
    <property type="match status" value="1"/>
</dbReference>
<evidence type="ECO:0000259" key="1">
    <source>
        <dbReference type="Pfam" id="PF00583"/>
    </source>
</evidence>